<dbReference type="Gene3D" id="3.40.50.10310">
    <property type="entry name" value="Creatininase"/>
    <property type="match status" value="1"/>
</dbReference>
<gene>
    <name evidence="1" type="ORF">SDC9_166608</name>
</gene>
<comment type="caution">
    <text evidence="1">The sequence shown here is derived from an EMBL/GenBank/DDBJ whole genome shotgun (WGS) entry which is preliminary data.</text>
</comment>
<dbReference type="SUPFAM" id="SSF102215">
    <property type="entry name" value="Creatininase"/>
    <property type="match status" value="1"/>
</dbReference>
<organism evidence="1">
    <name type="scientific">bioreactor metagenome</name>
    <dbReference type="NCBI Taxonomy" id="1076179"/>
    <lineage>
        <taxon>unclassified sequences</taxon>
        <taxon>metagenomes</taxon>
        <taxon>ecological metagenomes</taxon>
    </lineage>
</organism>
<name>A0A645FXF1_9ZZZZ</name>
<proteinExistence type="predicted"/>
<dbReference type="InterPro" id="IPR024087">
    <property type="entry name" value="Creatininase-like_sf"/>
</dbReference>
<sequence>MAPLESAGPGKERKLKLDGFREKWVWTQRRWVMISDDTGVGNPAASTPDKGAKFIECCTEKLARFIQEFSKVRSEEDMYEAE</sequence>
<evidence type="ECO:0000313" key="1">
    <source>
        <dbReference type="EMBL" id="MPN19241.1"/>
    </source>
</evidence>
<evidence type="ECO:0008006" key="2">
    <source>
        <dbReference type="Google" id="ProtNLM"/>
    </source>
</evidence>
<protein>
    <recommendedName>
        <fullName evidence="2">Creatininase</fullName>
    </recommendedName>
</protein>
<dbReference type="EMBL" id="VSSQ01066758">
    <property type="protein sequence ID" value="MPN19241.1"/>
    <property type="molecule type" value="Genomic_DNA"/>
</dbReference>
<dbReference type="AlphaFoldDB" id="A0A645FXF1"/>
<accession>A0A645FXF1</accession>
<reference evidence="1" key="1">
    <citation type="submission" date="2019-08" db="EMBL/GenBank/DDBJ databases">
        <authorList>
            <person name="Kucharzyk K."/>
            <person name="Murdoch R.W."/>
            <person name="Higgins S."/>
            <person name="Loffler F."/>
        </authorList>
    </citation>
    <scope>NUCLEOTIDE SEQUENCE</scope>
</reference>